<keyword evidence="4 5" id="KW-0520">NAD</keyword>
<feature type="region of interest" description="Disordered" evidence="6">
    <location>
        <begin position="300"/>
        <end position="323"/>
    </location>
</feature>
<evidence type="ECO:0000256" key="2">
    <source>
        <dbReference type="ARBA" id="ARBA00022448"/>
    </source>
</evidence>
<dbReference type="InterPro" id="IPR014029">
    <property type="entry name" value="NADH_UbQ_OxRdtase_49kDa_CS"/>
</dbReference>
<evidence type="ECO:0000256" key="6">
    <source>
        <dbReference type="SAM" id="MobiDB-lite"/>
    </source>
</evidence>
<keyword evidence="2 5" id="KW-0813">Transport</keyword>
<dbReference type="FunFam" id="1.10.645.10:FF:000005">
    <property type="entry name" value="NADH-quinone oxidoreductase subunit D"/>
    <property type="match status" value="1"/>
</dbReference>
<evidence type="ECO:0000256" key="5">
    <source>
        <dbReference type="RuleBase" id="RU003685"/>
    </source>
</evidence>
<keyword evidence="3 5" id="KW-1278">Translocase</keyword>
<dbReference type="GO" id="GO:0001401">
    <property type="term" value="C:SAM complex"/>
    <property type="evidence" value="ECO:0007669"/>
    <property type="project" value="InterPro"/>
</dbReference>
<dbReference type="NCBIfam" id="NF004739">
    <property type="entry name" value="PRK06075.1"/>
    <property type="match status" value="1"/>
</dbReference>
<gene>
    <name evidence="10" type="primary">NdufS2</name>
    <name evidence="10" type="ORF">H4R26_001283</name>
</gene>
<evidence type="ECO:0000256" key="4">
    <source>
        <dbReference type="ARBA" id="ARBA00023027"/>
    </source>
</evidence>
<evidence type="ECO:0000256" key="1">
    <source>
        <dbReference type="ARBA" id="ARBA00005769"/>
    </source>
</evidence>
<feature type="domain" description="Mitochondrial outer membrane transport complex Sam37/metaxin N-terminal" evidence="8">
    <location>
        <begin position="58"/>
        <end position="174"/>
    </location>
</feature>
<organism evidence="10 11">
    <name type="scientific">Coemansia thaxteri</name>
    <dbReference type="NCBI Taxonomy" id="2663907"/>
    <lineage>
        <taxon>Eukaryota</taxon>
        <taxon>Fungi</taxon>
        <taxon>Fungi incertae sedis</taxon>
        <taxon>Zoopagomycota</taxon>
        <taxon>Kickxellomycotina</taxon>
        <taxon>Kickxellomycetes</taxon>
        <taxon>Kickxellales</taxon>
        <taxon>Kickxellaceae</taxon>
        <taxon>Coemansia</taxon>
    </lineage>
</organism>
<dbReference type="InterPro" id="IPR001135">
    <property type="entry name" value="NADH_Q_OxRdtase_suD"/>
</dbReference>
<comment type="caution">
    <text evidence="10">The sequence shown here is derived from an EMBL/GenBank/DDBJ whole genome shotgun (WGS) entry which is preliminary data.</text>
</comment>
<dbReference type="PANTHER" id="PTHR11993">
    <property type="entry name" value="NADH-UBIQUINONE OXIDOREDUCTASE 49 KDA SUBUNIT"/>
    <property type="match status" value="1"/>
</dbReference>
<dbReference type="GO" id="GO:0016651">
    <property type="term" value="F:oxidoreductase activity, acting on NAD(P)H"/>
    <property type="evidence" value="ECO:0007669"/>
    <property type="project" value="InterPro"/>
</dbReference>
<dbReference type="InterPro" id="IPR033468">
    <property type="entry name" value="Metaxin_GST"/>
</dbReference>
<dbReference type="Pfam" id="PF10568">
    <property type="entry name" value="Tom37"/>
    <property type="match status" value="1"/>
</dbReference>
<dbReference type="OrthoDB" id="1009at2759"/>
<dbReference type="InterPro" id="IPR029014">
    <property type="entry name" value="NiFe-Hase_large"/>
</dbReference>
<feature type="domain" description="Metaxin glutathione S-transferase" evidence="9">
    <location>
        <begin position="204"/>
        <end position="271"/>
    </location>
</feature>
<evidence type="ECO:0000313" key="10">
    <source>
        <dbReference type="EMBL" id="KAJ2006602.1"/>
    </source>
</evidence>
<dbReference type="GO" id="GO:0051287">
    <property type="term" value="F:NAD binding"/>
    <property type="evidence" value="ECO:0007669"/>
    <property type="project" value="InterPro"/>
</dbReference>
<evidence type="ECO:0000259" key="7">
    <source>
        <dbReference type="Pfam" id="PF00346"/>
    </source>
</evidence>
<dbReference type="Proteomes" id="UP001150907">
    <property type="component" value="Unassembled WGS sequence"/>
</dbReference>
<dbReference type="InterPro" id="IPR019564">
    <property type="entry name" value="Sam37/metaxin_N"/>
</dbReference>
<name>A0A9W8BM79_9FUNG</name>
<sequence>MATPEAPLREILKAISFTQLPLCHIEPLFTPEPILRPQLHVYRPFNTKAGTPASDVECLRVVAALKFRNHDFDIKYTSEPNASPNGQLPFLLMPDRTAVDCAHIEEHMAKHAPACASPGDGLLQDQLAYYSLVKCNLVPAAEYLAWVDPVGFETIADAKYLSGYSAVARYFLGWMRSSAVARKLQLGLPEYGAALDGDVLYENALRALDSILVLLGDRKFLAGEDVPGPLDALVFACLNAFLESPAKSSVSTELTRAESKYAPLFEYTRRINKLYFPSKREEHKEPRSVNKLALGAAASRHAAPESPYSTDPMESLYRPESTAAVPPGWATPMSISPDKWPGPQNSSSVEVKTELKPYTINFGPQHPAAHGVLRLILELSGEAVINADPHIGLLHRGTEKLMEYRTYLQALPYMDRLDYCSMMTNEEVYSMAVEKLLNIDVPLRAKYIRVLFAEITRVLNHCMAIGTHVMDVGGLTPFLYLFEERERLMEFYERVCGARMHSAYVRPGGVAQDIPRGLLQDIYEWADAYPDRLDEVEEMVTSNRIWLARTVDVGKITAQEALDWGITGPMLRSTGIRYDIRKSAPYEVYDRMEFDVPIGTKGDVFDRYLIRMEEMRQSVRIIKQCLDQMPEGPHKVDDWKIAPPPRDSMKQNMEALIHHFKLFSEGYNVPAGETYTAIEAPKGEMGIFMIADGSTRPYKCHIRAPGYYHLGAISAFMKNALLADVVAVIGTMDLVFGEVDR</sequence>
<dbReference type="Pfam" id="PF17171">
    <property type="entry name" value="GST_C_6"/>
    <property type="match status" value="1"/>
</dbReference>
<dbReference type="PROSITE" id="PS00535">
    <property type="entry name" value="COMPLEX1_49K"/>
    <property type="match status" value="1"/>
</dbReference>
<evidence type="ECO:0000259" key="8">
    <source>
        <dbReference type="Pfam" id="PF10568"/>
    </source>
</evidence>
<reference evidence="10" key="1">
    <citation type="submission" date="2022-07" db="EMBL/GenBank/DDBJ databases">
        <title>Phylogenomic reconstructions and comparative analyses of Kickxellomycotina fungi.</title>
        <authorList>
            <person name="Reynolds N.K."/>
            <person name="Stajich J.E."/>
            <person name="Barry K."/>
            <person name="Grigoriev I.V."/>
            <person name="Crous P."/>
            <person name="Smith M.E."/>
        </authorList>
    </citation>
    <scope>NUCLEOTIDE SEQUENCE</scope>
    <source>
        <strain evidence="10">IMI 214461</strain>
    </source>
</reference>
<dbReference type="NCBIfam" id="TIGR01962">
    <property type="entry name" value="NuoD"/>
    <property type="match status" value="1"/>
</dbReference>
<evidence type="ECO:0000256" key="3">
    <source>
        <dbReference type="ARBA" id="ARBA00022967"/>
    </source>
</evidence>
<dbReference type="SUPFAM" id="SSF56762">
    <property type="entry name" value="HydB/Nqo4-like"/>
    <property type="match status" value="1"/>
</dbReference>
<dbReference type="Pfam" id="PF00346">
    <property type="entry name" value="Complex1_49kDa"/>
    <property type="match status" value="1"/>
</dbReference>
<dbReference type="Gene3D" id="1.10.645.10">
    <property type="entry name" value="Cytochrome-c3 Hydrogenase, chain B"/>
    <property type="match status" value="1"/>
</dbReference>
<evidence type="ECO:0000259" key="9">
    <source>
        <dbReference type="Pfam" id="PF17171"/>
    </source>
</evidence>
<comment type="similarity">
    <text evidence="1 5">Belongs to the complex I 49 kDa subunit family.</text>
</comment>
<protein>
    <submittedName>
        <fullName evidence="10">Ndufs2, NADH ubiquinone oxidoreductase 49 kd subunit</fullName>
    </submittedName>
</protein>
<dbReference type="AlphaFoldDB" id="A0A9W8BM79"/>
<dbReference type="HAMAP" id="MF_01358">
    <property type="entry name" value="NDH1_NuoD"/>
    <property type="match status" value="1"/>
</dbReference>
<dbReference type="InterPro" id="IPR022885">
    <property type="entry name" value="NDH1_su_D/H"/>
</dbReference>
<accession>A0A9W8BM79</accession>
<feature type="domain" description="NADH-quinone oxidoreductase subunit D" evidence="7">
    <location>
        <begin position="471"/>
        <end position="741"/>
    </location>
</feature>
<keyword evidence="11" id="KW-1185">Reference proteome</keyword>
<dbReference type="PANTHER" id="PTHR11993:SF10">
    <property type="entry name" value="NADH DEHYDROGENASE [UBIQUINONE] IRON-SULFUR PROTEIN 2, MITOCHONDRIAL"/>
    <property type="match status" value="1"/>
</dbReference>
<dbReference type="EMBL" id="JANBQF010000054">
    <property type="protein sequence ID" value="KAJ2006602.1"/>
    <property type="molecule type" value="Genomic_DNA"/>
</dbReference>
<evidence type="ECO:0000313" key="11">
    <source>
        <dbReference type="Proteomes" id="UP001150907"/>
    </source>
</evidence>
<proteinExistence type="inferred from homology"/>
<dbReference type="GO" id="GO:0006120">
    <property type="term" value="P:mitochondrial electron transport, NADH to ubiquinone"/>
    <property type="evidence" value="ECO:0007669"/>
    <property type="project" value="TreeGrafter"/>
</dbReference>
<keyword evidence="10" id="KW-0830">Ubiquinone</keyword>
<dbReference type="GO" id="GO:0048038">
    <property type="term" value="F:quinone binding"/>
    <property type="evidence" value="ECO:0007669"/>
    <property type="project" value="InterPro"/>
</dbReference>